<dbReference type="InterPro" id="IPR026444">
    <property type="entry name" value="Secre_tail"/>
</dbReference>
<dbReference type="NCBIfam" id="TIGR04183">
    <property type="entry name" value="Por_Secre_tail"/>
    <property type="match status" value="1"/>
</dbReference>
<reference evidence="4 5" key="1">
    <citation type="submission" date="2024-04" db="EMBL/GenBank/DDBJ databases">
        <title>Flavobacterium sp. DGU11 16S ribosomal RNA gene Genome sequencing and assembly.</title>
        <authorList>
            <person name="Park S."/>
        </authorList>
    </citation>
    <scope>NUCLEOTIDE SEQUENCE [LARGE SCALE GENOMIC DNA]</scope>
    <source>
        <strain evidence="4 5">DGU11</strain>
    </source>
</reference>
<evidence type="ECO:0000259" key="3">
    <source>
        <dbReference type="Pfam" id="PF18962"/>
    </source>
</evidence>
<dbReference type="SUPFAM" id="SSF69318">
    <property type="entry name" value="Integrin alpha N-terminal domain"/>
    <property type="match status" value="1"/>
</dbReference>
<dbReference type="InterPro" id="IPR028994">
    <property type="entry name" value="Integrin_alpha_N"/>
</dbReference>
<name>A0ABU9HRY8_9FLAO</name>
<keyword evidence="1 2" id="KW-0732">Signal</keyword>
<evidence type="ECO:0000313" key="5">
    <source>
        <dbReference type="Proteomes" id="UP001464555"/>
    </source>
</evidence>
<feature type="signal peptide" evidence="2">
    <location>
        <begin position="1"/>
        <end position="19"/>
    </location>
</feature>
<feature type="domain" description="Secretion system C-terminal sorting" evidence="3">
    <location>
        <begin position="461"/>
        <end position="528"/>
    </location>
</feature>
<gene>
    <name evidence="4" type="ORF">AAEO56_01135</name>
</gene>
<evidence type="ECO:0000256" key="1">
    <source>
        <dbReference type="ARBA" id="ARBA00022729"/>
    </source>
</evidence>
<keyword evidence="5" id="KW-1185">Reference proteome</keyword>
<dbReference type="Proteomes" id="UP001464555">
    <property type="component" value="Unassembled WGS sequence"/>
</dbReference>
<evidence type="ECO:0000256" key="2">
    <source>
        <dbReference type="SAM" id="SignalP"/>
    </source>
</evidence>
<organism evidence="4 5">
    <name type="scientific">Flavobacterium arundinis</name>
    <dbReference type="NCBI Taxonomy" id="3139143"/>
    <lineage>
        <taxon>Bacteria</taxon>
        <taxon>Pseudomonadati</taxon>
        <taxon>Bacteroidota</taxon>
        <taxon>Flavobacteriia</taxon>
        <taxon>Flavobacteriales</taxon>
        <taxon>Flavobacteriaceae</taxon>
        <taxon>Flavobacterium</taxon>
    </lineage>
</organism>
<accession>A0ABU9HRY8</accession>
<dbReference type="Gene3D" id="2.130.10.130">
    <property type="entry name" value="Integrin alpha, N-terminal"/>
    <property type="match status" value="1"/>
</dbReference>
<dbReference type="PANTHER" id="PTHR46580">
    <property type="entry name" value="SENSOR KINASE-RELATED"/>
    <property type="match status" value="1"/>
</dbReference>
<dbReference type="PANTHER" id="PTHR46580:SF2">
    <property type="entry name" value="MAM DOMAIN-CONTAINING PROTEIN"/>
    <property type="match status" value="1"/>
</dbReference>
<feature type="chain" id="PRO_5045609879" evidence="2">
    <location>
        <begin position="20"/>
        <end position="531"/>
    </location>
</feature>
<dbReference type="Pfam" id="PF18962">
    <property type="entry name" value="Por_Secre_tail"/>
    <property type="match status" value="1"/>
</dbReference>
<dbReference type="EMBL" id="JBBYHR010000001">
    <property type="protein sequence ID" value="MEL1242849.1"/>
    <property type="molecule type" value="Genomic_DNA"/>
</dbReference>
<protein>
    <submittedName>
        <fullName evidence="4">T9SS type A sorting domain-containing protein</fullName>
    </submittedName>
</protein>
<dbReference type="RefSeq" id="WP_341695173.1">
    <property type="nucleotide sequence ID" value="NZ_JBBYHR010000001.1"/>
</dbReference>
<sequence length="531" mass="60274">MKKILLTILAITGWSNSQAQGFTSPALQWNIPIVTDNSEYRAAWDYHQLIDMDGDGKIDLVDTENQATESIPEVFLNGSQKYWKVYLGNGTSFSATAIQWNIPINTDTSDYRMSWDYHTLIDMNGDNKPDFVDTENQSTESIPEVFANGSQKYWRVYLNTGSGFSPTPTQWNIPISTDSSDYLLSYDYHTIIDMNGDKKPDFVDTENQATENISDVFLNGSQKYWKVYLNNGSGFDATPMQWNIPISTDTSDYRLSWDYHTVIDIDGDNKPDFVDTENQATESIPDAFVNGSQKYWKVYRNTGVGFNATAVQWNIPISTDTSDYRLAYDYHTVIDMDGDHKPDFVDTENQATENIPEVFVNGTQKYWKVYSNNGSGFAASAIQWNIPIISDTSEYRLAYDYHTVIDMNGDHKPDFLDTENEAIENTPQVFFNGSQKYWKVYLNNATSLGNRDFDRANQLVVYPNPVNETFKVANAGNLSTMQIYDSKGMLVKSVSDNLEDDINIENVPSGIYLLKVTDTSGHTFTSRLIKK</sequence>
<evidence type="ECO:0000313" key="4">
    <source>
        <dbReference type="EMBL" id="MEL1242849.1"/>
    </source>
</evidence>
<proteinExistence type="predicted"/>
<comment type="caution">
    <text evidence="4">The sequence shown here is derived from an EMBL/GenBank/DDBJ whole genome shotgun (WGS) entry which is preliminary data.</text>
</comment>